<feature type="transmembrane region" description="Helical" evidence="9">
    <location>
        <begin position="658"/>
        <end position="679"/>
    </location>
</feature>
<evidence type="ECO:0000256" key="8">
    <source>
        <dbReference type="SAM" id="MobiDB-lite"/>
    </source>
</evidence>
<evidence type="ECO:0000256" key="9">
    <source>
        <dbReference type="SAM" id="Phobius"/>
    </source>
</evidence>
<evidence type="ECO:0000256" key="6">
    <source>
        <dbReference type="ARBA" id="ARBA00023136"/>
    </source>
</evidence>
<comment type="subcellular location">
    <subcellularLocation>
        <location evidence="1">Membrane</location>
    </subcellularLocation>
</comment>
<feature type="compositionally biased region" description="Basic and acidic residues" evidence="8">
    <location>
        <begin position="385"/>
        <end position="396"/>
    </location>
</feature>
<feature type="transmembrane region" description="Helical" evidence="9">
    <location>
        <begin position="710"/>
        <end position="727"/>
    </location>
</feature>
<keyword evidence="3 9" id="KW-0812">Transmembrane</keyword>
<keyword evidence="5 7" id="KW-0175">Coiled coil</keyword>
<evidence type="ECO:0000256" key="1">
    <source>
        <dbReference type="ARBA" id="ARBA00004370"/>
    </source>
</evidence>
<feature type="compositionally biased region" description="Polar residues" evidence="8">
    <location>
        <begin position="453"/>
        <end position="474"/>
    </location>
</feature>
<dbReference type="Pfam" id="PF10267">
    <property type="entry name" value="Tmemb_cc2"/>
    <property type="match status" value="1"/>
</dbReference>
<keyword evidence="6 9" id="KW-0472">Membrane</keyword>
<dbReference type="OrthoDB" id="1323at2759"/>
<dbReference type="AlphaFoldDB" id="A0A8J4YI92"/>
<evidence type="ECO:0000313" key="11">
    <source>
        <dbReference type="Proteomes" id="UP000770661"/>
    </source>
</evidence>
<feature type="region of interest" description="Disordered" evidence="8">
    <location>
        <begin position="119"/>
        <end position="236"/>
    </location>
</feature>
<comment type="caution">
    <text evidence="10">The sequence shown here is derived from an EMBL/GenBank/DDBJ whole genome shotgun (WGS) entry which is preliminary data.</text>
</comment>
<evidence type="ECO:0000256" key="5">
    <source>
        <dbReference type="ARBA" id="ARBA00023054"/>
    </source>
</evidence>
<gene>
    <name evidence="10" type="primary">TMCC1</name>
    <name evidence="10" type="ORF">GWK47_034495</name>
</gene>
<feature type="compositionally biased region" description="Low complexity" evidence="8">
    <location>
        <begin position="181"/>
        <end position="191"/>
    </location>
</feature>
<feature type="compositionally biased region" description="Polar residues" evidence="8">
    <location>
        <begin position="224"/>
        <end position="234"/>
    </location>
</feature>
<dbReference type="Proteomes" id="UP000770661">
    <property type="component" value="Unassembled WGS sequence"/>
</dbReference>
<feature type="compositionally biased region" description="Basic and acidic residues" evidence="8">
    <location>
        <begin position="20"/>
        <end position="33"/>
    </location>
</feature>
<evidence type="ECO:0000313" key="10">
    <source>
        <dbReference type="EMBL" id="KAG0727522.1"/>
    </source>
</evidence>
<dbReference type="PANTHER" id="PTHR17613">
    <property type="entry name" value="CEREBRAL PROTEIN-11-RELATED"/>
    <property type="match status" value="1"/>
</dbReference>
<feature type="transmembrane region" description="Helical" evidence="9">
    <location>
        <begin position="685"/>
        <end position="703"/>
    </location>
</feature>
<proteinExistence type="inferred from homology"/>
<feature type="coiled-coil region" evidence="7">
    <location>
        <begin position="260"/>
        <end position="337"/>
    </location>
</feature>
<evidence type="ECO:0000256" key="3">
    <source>
        <dbReference type="ARBA" id="ARBA00022692"/>
    </source>
</evidence>
<feature type="coiled-coil region" evidence="7">
    <location>
        <begin position="496"/>
        <end position="562"/>
    </location>
</feature>
<reference evidence="10" key="1">
    <citation type="submission" date="2020-07" db="EMBL/GenBank/DDBJ databases">
        <title>The High-quality genome of the commercially important snow crab, Chionoecetes opilio.</title>
        <authorList>
            <person name="Jeong J.-H."/>
            <person name="Ryu S."/>
        </authorList>
    </citation>
    <scope>NUCLEOTIDE SEQUENCE</scope>
    <source>
        <strain evidence="10">MADBK_172401_WGS</strain>
        <tissue evidence="10">Digestive gland</tissue>
    </source>
</reference>
<name>A0A8J4YI92_CHIOP</name>
<dbReference type="GO" id="GO:0012505">
    <property type="term" value="C:endomembrane system"/>
    <property type="evidence" value="ECO:0007669"/>
    <property type="project" value="TreeGrafter"/>
</dbReference>
<dbReference type="InterPro" id="IPR019394">
    <property type="entry name" value="TEX28/TMCC"/>
</dbReference>
<dbReference type="PANTHER" id="PTHR17613:SF14">
    <property type="entry name" value="DEMENTIN, ISOFORM H"/>
    <property type="match status" value="1"/>
</dbReference>
<feature type="compositionally biased region" description="Gly residues" evidence="8">
    <location>
        <begin position="430"/>
        <end position="440"/>
    </location>
</feature>
<keyword evidence="4 9" id="KW-1133">Transmembrane helix</keyword>
<feature type="region of interest" description="Disordered" evidence="8">
    <location>
        <begin position="385"/>
        <end position="474"/>
    </location>
</feature>
<dbReference type="EMBL" id="JACEEZ010003261">
    <property type="protein sequence ID" value="KAG0727522.1"/>
    <property type="molecule type" value="Genomic_DNA"/>
</dbReference>
<evidence type="ECO:0000256" key="7">
    <source>
        <dbReference type="SAM" id="Coils"/>
    </source>
</evidence>
<comment type="similarity">
    <text evidence="2">Belongs to the TEX28 family.</text>
</comment>
<feature type="compositionally biased region" description="Low complexity" evidence="8">
    <location>
        <begin position="38"/>
        <end position="50"/>
    </location>
</feature>
<evidence type="ECO:0000256" key="2">
    <source>
        <dbReference type="ARBA" id="ARBA00008108"/>
    </source>
</evidence>
<accession>A0A8J4YI92</accession>
<feature type="region of interest" description="Disordered" evidence="8">
    <location>
        <begin position="1"/>
        <end position="67"/>
    </location>
</feature>
<evidence type="ECO:0000256" key="4">
    <source>
        <dbReference type="ARBA" id="ARBA00022989"/>
    </source>
</evidence>
<feature type="transmembrane region" description="Helical" evidence="9">
    <location>
        <begin position="624"/>
        <end position="646"/>
    </location>
</feature>
<protein>
    <submittedName>
        <fullName evidence="10">Transmembrane and coiled-coil domains protein 1</fullName>
    </submittedName>
</protein>
<sequence length="748" mass="81272">MLSVGGLPELAPPGTHRRSKSDCRLDKPEKGRDLAPFSVSPRSLSPSVLLNHSRTRPSSPALVRSPSTSSIPEIFISGEDEHYAMSPVTAWLSSPSRTFLRRSRCILSLGVTTSTTHGIMKKCSSSDVGGSGHGSGRRRSPLAARKSTPAPVGGSAGGEVSFASPAQGNNVGAPGGGGAAGAQSTQHTGRTSSGGQGGRLSNAASHFDDTGVHSSTEECDGETVPSSGVSNGSGEQVDALRVAVDGAGMLEDSEEQLPHLQRTREAVEHIQAKIQKTKDLIKEEQKARDAGANADRQQMTRIKAVFEKKNQKSAALILQLQKKLENYQKRLREIETHGLNAAHRQPKEVLRDMGQGLKTVISKPKEIAHLIKNKFGSADNIKELAGEEERDEERAHHGSATLPVGASLVPPTSANTGAPLPSHQQSTTGQGAGGSSSGGHHGSKIGSEEGSECNSSITSESVPGGSTTLAHLTSPRNHHSQLTGVDFFGPAGTLSVEQLLMDLRESREEIARLREEIDSTKLALAAELNGMREGLAEERFRCERLEEQVNDLTELHQNEMSNLVTNMSDMEEKVQYQSEERIRDLHEIVENCHTRISRMEHQQAQQQQQYLTLEGLENSNARAVFVKLINVLLTVLQVYSLMVVVFQVYSLMVVVFQVYSLMVVVFQVYSLMVVVFQVYSLMVVVFQVLLLVVATVANILTPLLQTRTRLVATVTIIFLVVFVYVQLPELRDIWVAIAERFRQLLSFK</sequence>
<dbReference type="GO" id="GO:0016020">
    <property type="term" value="C:membrane"/>
    <property type="evidence" value="ECO:0007669"/>
    <property type="project" value="UniProtKB-SubCell"/>
</dbReference>
<keyword evidence="11" id="KW-1185">Reference proteome</keyword>
<organism evidence="10 11">
    <name type="scientific">Chionoecetes opilio</name>
    <name type="common">Atlantic snow crab</name>
    <name type="synonym">Cancer opilio</name>
    <dbReference type="NCBI Taxonomy" id="41210"/>
    <lineage>
        <taxon>Eukaryota</taxon>
        <taxon>Metazoa</taxon>
        <taxon>Ecdysozoa</taxon>
        <taxon>Arthropoda</taxon>
        <taxon>Crustacea</taxon>
        <taxon>Multicrustacea</taxon>
        <taxon>Malacostraca</taxon>
        <taxon>Eumalacostraca</taxon>
        <taxon>Eucarida</taxon>
        <taxon>Decapoda</taxon>
        <taxon>Pleocyemata</taxon>
        <taxon>Brachyura</taxon>
        <taxon>Eubrachyura</taxon>
        <taxon>Majoidea</taxon>
        <taxon>Majidae</taxon>
        <taxon>Chionoecetes</taxon>
    </lineage>
</organism>